<dbReference type="EMBL" id="LNGE01000032">
    <property type="protein sequence ID" value="KYC45044.1"/>
    <property type="molecule type" value="Genomic_DNA"/>
</dbReference>
<dbReference type="AlphaFoldDB" id="A0A150IHC1"/>
<evidence type="ECO:0000313" key="4">
    <source>
        <dbReference type="Proteomes" id="UP000092401"/>
    </source>
</evidence>
<comment type="caution">
    <text evidence="1">The sequence shown here is derived from an EMBL/GenBank/DDBJ whole genome shotgun (WGS) entry which is preliminary data.</text>
</comment>
<proteinExistence type="predicted"/>
<gene>
    <name evidence="3" type="ORF">APG10_01187</name>
    <name evidence="2" type="ORF">APG10_01239</name>
    <name evidence="1" type="ORF">APG10_01797</name>
</gene>
<evidence type="ECO:0000313" key="2">
    <source>
        <dbReference type="EMBL" id="KYC44979.1"/>
    </source>
</evidence>
<reference evidence="1 4" key="1">
    <citation type="journal article" date="2016" name="ISME J.">
        <title>Chasing the elusive Euryarchaeota class WSA2: genomes reveal a uniquely fastidious methyl-reducing methanogen.</title>
        <authorList>
            <person name="Nobu M.K."/>
            <person name="Narihiro T."/>
            <person name="Kuroda K."/>
            <person name="Mei R."/>
            <person name="Liu W.T."/>
        </authorList>
    </citation>
    <scope>NUCLEOTIDE SEQUENCE [LARGE SCALE GENOMIC DNA]</scope>
    <source>
        <strain evidence="1">B03fssc0709_Meth_Bin005</strain>
    </source>
</reference>
<evidence type="ECO:0000313" key="3">
    <source>
        <dbReference type="EMBL" id="KYC45044.1"/>
    </source>
</evidence>
<dbReference type="EMBL" id="LNGE01000034">
    <property type="protein sequence ID" value="KYC44979.1"/>
    <property type="molecule type" value="Genomic_DNA"/>
</dbReference>
<name>A0A150IHC1_9EURY</name>
<protein>
    <submittedName>
        <fullName evidence="1">Uncharacterized protein</fullName>
    </submittedName>
</protein>
<evidence type="ECO:0000313" key="1">
    <source>
        <dbReference type="EMBL" id="KYC44349.1"/>
    </source>
</evidence>
<accession>A0A150IHC1</accession>
<sequence>MSLDWDNLETPEQAFWRKLEPVVLGNLMEVLDKEVEKSSFGNRRNF</sequence>
<dbReference type="EMBL" id="LNGE01000075">
    <property type="protein sequence ID" value="KYC44349.1"/>
    <property type="molecule type" value="Genomic_DNA"/>
</dbReference>
<organism evidence="1 4">
    <name type="scientific">Candidatus Methanofastidiosum methylothiophilum</name>
    <dbReference type="NCBI Taxonomy" id="1705564"/>
    <lineage>
        <taxon>Archaea</taxon>
        <taxon>Methanobacteriati</taxon>
        <taxon>Methanobacteriota</taxon>
        <taxon>Stenosarchaea group</taxon>
        <taxon>Candidatus Methanofastidiosia</taxon>
        <taxon>Candidatus Methanofastidiosales</taxon>
        <taxon>Candidatus Methanofastidiosaceae</taxon>
        <taxon>Candidatus Methanofastidiosum</taxon>
    </lineage>
</organism>
<dbReference type="Proteomes" id="UP000092401">
    <property type="component" value="Unassembled WGS sequence"/>
</dbReference>